<feature type="domain" description="Aminotransferase class I/classII large" evidence="1">
    <location>
        <begin position="40"/>
        <end position="436"/>
    </location>
</feature>
<dbReference type="InterPro" id="IPR004839">
    <property type="entry name" value="Aminotransferase_I/II_large"/>
</dbReference>
<dbReference type="Gene3D" id="3.90.1150.10">
    <property type="entry name" value="Aspartate Aminotransferase, domain 1"/>
    <property type="match status" value="1"/>
</dbReference>
<evidence type="ECO:0000313" key="3">
    <source>
        <dbReference type="Proteomes" id="UP000070700"/>
    </source>
</evidence>
<dbReference type="InParanoid" id="A0A194X971"/>
<dbReference type="InterPro" id="IPR015421">
    <property type="entry name" value="PyrdxlP-dep_Trfase_major"/>
</dbReference>
<dbReference type="Gene3D" id="3.40.640.10">
    <property type="entry name" value="Type I PLP-dependent aspartate aminotransferase-like (Major domain)"/>
    <property type="match status" value="1"/>
</dbReference>
<name>A0A194X971_MOLSC</name>
<dbReference type="InterPro" id="IPR015424">
    <property type="entry name" value="PyrdxlP-dep_Trfase"/>
</dbReference>
<dbReference type="FunFam" id="3.40.640.10:FF:000080">
    <property type="entry name" value="Aminotransferase, putative"/>
    <property type="match status" value="1"/>
</dbReference>
<keyword evidence="2" id="KW-0808">Transferase</keyword>
<dbReference type="FunCoup" id="A0A194X971">
    <property type="interactions" value="66"/>
</dbReference>
<sequence length="450" mass="49780">MSSHINLQLGWPSPRLYPAEQLAAAAAILSDPDVAKVALMYGPDLGYAPFRESVAKWLTSFYEPPSGSIPIERILITGGASQNLASILQVFSDPHITRRIWMVEPTYFLACTIFQDAGFADRLRGVPENEQGLDIEFLRKELAKFEYEASQNGVFHEIKPSSQYGKIFRHILYLTPTFSNPSAKTMSTPVREQLIALAREYDILLISDDVYDFLRWPAEDRKAHSIKLAPNPPRLVDLDRATSSDDSWGNSISNGSFSKIVAPGVRVGWAEASPKIILRLSQNGATTSGGAPSHLTSTFLDHLLSTGAMQKHIDEVLIPTYQSRYRVLMAALKTQLEPLGVRITTGAPYTIPADENTIVPVGGFFTYISFPPRLPSAGVIAKRAKEEYQLTFAYGEMFVVKGDETSVERSKQGFGNGARLCWAWHEQDEIEEGISRLAKLLKILLAEGSA</sequence>
<dbReference type="EMBL" id="KQ947415">
    <property type="protein sequence ID" value="KUJ16715.1"/>
    <property type="molecule type" value="Genomic_DNA"/>
</dbReference>
<dbReference type="PANTHER" id="PTHR42858">
    <property type="entry name" value="AMINOTRANSFERASE"/>
    <property type="match status" value="1"/>
</dbReference>
<proteinExistence type="predicted"/>
<accession>A0A194X971</accession>
<dbReference type="SUPFAM" id="SSF53383">
    <property type="entry name" value="PLP-dependent transferases"/>
    <property type="match status" value="1"/>
</dbReference>
<dbReference type="InterPro" id="IPR015422">
    <property type="entry name" value="PyrdxlP-dep_Trfase_small"/>
</dbReference>
<dbReference type="CDD" id="cd00609">
    <property type="entry name" value="AAT_like"/>
    <property type="match status" value="1"/>
</dbReference>
<dbReference type="OrthoDB" id="7042322at2759"/>
<dbReference type="STRING" id="149040.A0A194X971"/>
<gene>
    <name evidence="2" type="ORF">LY89DRAFT_63153</name>
</gene>
<dbReference type="RefSeq" id="XP_018071070.1">
    <property type="nucleotide sequence ID" value="XM_018211279.1"/>
</dbReference>
<dbReference type="GO" id="GO:0030170">
    <property type="term" value="F:pyridoxal phosphate binding"/>
    <property type="evidence" value="ECO:0007669"/>
    <property type="project" value="InterPro"/>
</dbReference>
<organism evidence="2 3">
    <name type="scientific">Mollisia scopiformis</name>
    <name type="common">Conifer needle endophyte fungus</name>
    <name type="synonym">Phialocephala scopiformis</name>
    <dbReference type="NCBI Taxonomy" id="149040"/>
    <lineage>
        <taxon>Eukaryota</taxon>
        <taxon>Fungi</taxon>
        <taxon>Dikarya</taxon>
        <taxon>Ascomycota</taxon>
        <taxon>Pezizomycotina</taxon>
        <taxon>Leotiomycetes</taxon>
        <taxon>Helotiales</taxon>
        <taxon>Mollisiaceae</taxon>
        <taxon>Mollisia</taxon>
    </lineage>
</organism>
<dbReference type="KEGG" id="psco:LY89DRAFT_63153"/>
<dbReference type="GO" id="GO:0047536">
    <property type="term" value="F:2-aminoadipate transaminase activity"/>
    <property type="evidence" value="ECO:0007669"/>
    <property type="project" value="TreeGrafter"/>
</dbReference>
<protein>
    <submittedName>
        <fullName evidence="2">PLP-dependent transferase</fullName>
    </submittedName>
</protein>
<dbReference type="Pfam" id="PF00155">
    <property type="entry name" value="Aminotran_1_2"/>
    <property type="match status" value="1"/>
</dbReference>
<dbReference type="AlphaFoldDB" id="A0A194X971"/>
<dbReference type="PANTHER" id="PTHR42858:SF1">
    <property type="entry name" value="LD15494P"/>
    <property type="match status" value="1"/>
</dbReference>
<keyword evidence="3" id="KW-1185">Reference proteome</keyword>
<dbReference type="GeneID" id="28821005"/>
<evidence type="ECO:0000259" key="1">
    <source>
        <dbReference type="Pfam" id="PF00155"/>
    </source>
</evidence>
<reference evidence="2 3" key="1">
    <citation type="submission" date="2015-10" db="EMBL/GenBank/DDBJ databases">
        <title>Full genome of DAOMC 229536 Phialocephala scopiformis, a fungal endophyte of spruce producing the potent anti-insectan compound rugulosin.</title>
        <authorList>
            <consortium name="DOE Joint Genome Institute"/>
            <person name="Walker A.K."/>
            <person name="Frasz S.L."/>
            <person name="Seifert K.A."/>
            <person name="Miller J.D."/>
            <person name="Mondo S.J."/>
            <person name="Labutti K."/>
            <person name="Lipzen A."/>
            <person name="Dockter R."/>
            <person name="Kennedy M."/>
            <person name="Grigoriev I.V."/>
            <person name="Spatafora J.W."/>
        </authorList>
    </citation>
    <scope>NUCLEOTIDE SEQUENCE [LARGE SCALE GENOMIC DNA]</scope>
    <source>
        <strain evidence="2 3">CBS 120377</strain>
    </source>
</reference>
<evidence type="ECO:0000313" key="2">
    <source>
        <dbReference type="EMBL" id="KUJ16715.1"/>
    </source>
</evidence>
<dbReference type="Proteomes" id="UP000070700">
    <property type="component" value="Unassembled WGS sequence"/>
</dbReference>